<comment type="caution">
    <text evidence="2">The sequence shown here is derived from an EMBL/GenBank/DDBJ whole genome shotgun (WGS) entry which is preliminary data.</text>
</comment>
<evidence type="ECO:0000313" key="2">
    <source>
        <dbReference type="EMBL" id="OQX91047.1"/>
    </source>
</evidence>
<sequence>MVEPNLIMFEDDYTKVNQILTRLLEESSSKFVLLVDRSGQMISIQGETETIDSMAFATLSAGNYAATSELAKIIGEREFSVLFHQGESESIHISIVAKRIILVVVFDNRTTLGLVRLRVKKAIEDLTPVFNSIFEKVAVEEGEEAIDTKFQTSAEEEIDKLFRE</sequence>
<feature type="domain" description="Roadblock/LAMTOR2" evidence="1">
    <location>
        <begin position="16"/>
        <end position="106"/>
    </location>
</feature>
<gene>
    <name evidence="2" type="ORF">B6D57_01190</name>
</gene>
<dbReference type="InterPro" id="IPR004942">
    <property type="entry name" value="Roadblock/LAMTOR2_dom"/>
</dbReference>
<protein>
    <submittedName>
        <fullName evidence="2">Dynein regulation protein LC7</fullName>
    </submittedName>
</protein>
<dbReference type="SUPFAM" id="SSF103196">
    <property type="entry name" value="Roadblock/LC7 domain"/>
    <property type="match status" value="1"/>
</dbReference>
<dbReference type="Proteomes" id="UP000192611">
    <property type="component" value="Unassembled WGS sequence"/>
</dbReference>
<dbReference type="GO" id="GO:0005085">
    <property type="term" value="F:guanyl-nucleotide exchange factor activity"/>
    <property type="evidence" value="ECO:0007669"/>
    <property type="project" value="InterPro"/>
</dbReference>
<accession>A0A1W9S352</accession>
<proteinExistence type="predicted"/>
<dbReference type="Pfam" id="PF03259">
    <property type="entry name" value="Robl_LC7"/>
    <property type="match status" value="1"/>
</dbReference>
<dbReference type="PANTHER" id="PTHR13323">
    <property type="entry name" value="LATE ENDOSOMAL/LYSOSOMAL MP1 INTERACTING PROTEIN"/>
    <property type="match status" value="1"/>
</dbReference>
<evidence type="ECO:0000313" key="3">
    <source>
        <dbReference type="Proteomes" id="UP000192611"/>
    </source>
</evidence>
<name>A0A1W9S352_9BACT</name>
<dbReference type="AlphaFoldDB" id="A0A1W9S352"/>
<organism evidence="2 3">
    <name type="scientific">Candidatus Coatesbacteria bacterium 4484_99</name>
    <dbReference type="NCBI Taxonomy" id="1970774"/>
    <lineage>
        <taxon>Bacteria</taxon>
        <taxon>Candidatus Coatesiibacteriota</taxon>
    </lineage>
</organism>
<reference evidence="3" key="1">
    <citation type="submission" date="2017-03" db="EMBL/GenBank/DDBJ databases">
        <title>Novel pathways for hydrocarbon cycling and metabolic interdependencies in hydrothermal sediment communities.</title>
        <authorList>
            <person name="Dombrowski N."/>
            <person name="Seitz K."/>
            <person name="Teske A."/>
            <person name="Baker B."/>
        </authorList>
    </citation>
    <scope>NUCLEOTIDE SEQUENCE [LARGE SCALE GENOMIC DNA]</scope>
</reference>
<dbReference type="SMART" id="SM00960">
    <property type="entry name" value="Robl_LC7"/>
    <property type="match status" value="1"/>
</dbReference>
<dbReference type="GO" id="GO:0060090">
    <property type="term" value="F:molecular adaptor activity"/>
    <property type="evidence" value="ECO:0007669"/>
    <property type="project" value="InterPro"/>
</dbReference>
<evidence type="ECO:0000259" key="1">
    <source>
        <dbReference type="SMART" id="SM00960"/>
    </source>
</evidence>
<dbReference type="InterPro" id="IPR037587">
    <property type="entry name" value="LAMTOR2-like"/>
</dbReference>
<dbReference type="Gene3D" id="3.30.450.30">
    <property type="entry name" value="Dynein light chain 2a, cytoplasmic"/>
    <property type="match status" value="1"/>
</dbReference>
<dbReference type="EMBL" id="NATQ01000014">
    <property type="protein sequence ID" value="OQX91047.1"/>
    <property type="molecule type" value="Genomic_DNA"/>
</dbReference>
<dbReference type="GO" id="GO:0032008">
    <property type="term" value="P:positive regulation of TOR signaling"/>
    <property type="evidence" value="ECO:0007669"/>
    <property type="project" value="InterPro"/>
</dbReference>